<dbReference type="EMBL" id="CP115149">
    <property type="protein sequence ID" value="WBL35270.1"/>
    <property type="molecule type" value="Genomic_DNA"/>
</dbReference>
<organism evidence="2 3">
    <name type="scientific">Tepidiforma flava</name>
    <dbReference type="NCBI Taxonomy" id="3004094"/>
    <lineage>
        <taxon>Bacteria</taxon>
        <taxon>Bacillati</taxon>
        <taxon>Chloroflexota</taxon>
        <taxon>Tepidiformia</taxon>
        <taxon>Tepidiformales</taxon>
        <taxon>Tepidiformaceae</taxon>
        <taxon>Tepidiforma</taxon>
    </lineage>
</organism>
<name>A0ABY7M3X6_9CHLR</name>
<feature type="compositionally biased region" description="Low complexity" evidence="1">
    <location>
        <begin position="69"/>
        <end position="89"/>
    </location>
</feature>
<evidence type="ECO:0000313" key="2">
    <source>
        <dbReference type="EMBL" id="WBL35270.1"/>
    </source>
</evidence>
<gene>
    <name evidence="2" type="ORF">O0235_10795</name>
</gene>
<reference evidence="2 3" key="1">
    <citation type="journal article" date="2023" name="ISME J.">
        <title>Thermophilic Dehalococcoidia with unusual traits shed light on an unexpected past.</title>
        <authorList>
            <person name="Palmer M."/>
            <person name="Covington J.K."/>
            <person name="Zhou E.M."/>
            <person name="Thomas S.C."/>
            <person name="Habib N."/>
            <person name="Seymour C.O."/>
            <person name="Lai D."/>
            <person name="Johnston J."/>
            <person name="Hashimi A."/>
            <person name="Jiao J.Y."/>
            <person name="Muok A.R."/>
            <person name="Liu L."/>
            <person name="Xian W.D."/>
            <person name="Zhi X.Y."/>
            <person name="Li M.M."/>
            <person name="Silva L.P."/>
            <person name="Bowen B.P."/>
            <person name="Louie K."/>
            <person name="Briegel A."/>
            <person name="Pett-Ridge J."/>
            <person name="Weber P.K."/>
            <person name="Tocheva E.I."/>
            <person name="Woyke T."/>
            <person name="Northen T.R."/>
            <person name="Mayali X."/>
            <person name="Li W.J."/>
            <person name="Hedlund B.P."/>
        </authorList>
    </citation>
    <scope>NUCLEOTIDE SEQUENCE [LARGE SCALE GENOMIC DNA]</scope>
    <source>
        <strain evidence="2 3">YIM 72310</strain>
    </source>
</reference>
<dbReference type="InterPro" id="IPR036850">
    <property type="entry name" value="NDK-like_dom_sf"/>
</dbReference>
<accession>A0ABY7M3X6</accession>
<dbReference type="Proteomes" id="UP001212803">
    <property type="component" value="Chromosome"/>
</dbReference>
<feature type="region of interest" description="Disordered" evidence="1">
    <location>
        <begin position="1"/>
        <end position="42"/>
    </location>
</feature>
<feature type="compositionally biased region" description="Basic and acidic residues" evidence="1">
    <location>
        <begin position="22"/>
        <end position="39"/>
    </location>
</feature>
<keyword evidence="3" id="KW-1185">Reference proteome</keyword>
<proteinExistence type="predicted"/>
<sequence>MRATIGATNPVEAAPGTVRADFGLDKGRNLRPRERRPGERGAGACALLRTGGARDAGTGMPTGGSLMVAAARPPSRSSAVRVRARAGATSRRRGRPGGCSPRAA</sequence>
<dbReference type="Gene3D" id="3.30.70.141">
    <property type="entry name" value="Nucleoside diphosphate kinase-like domain"/>
    <property type="match status" value="1"/>
</dbReference>
<evidence type="ECO:0000313" key="3">
    <source>
        <dbReference type="Proteomes" id="UP001212803"/>
    </source>
</evidence>
<protein>
    <submittedName>
        <fullName evidence="2">Uncharacterized protein</fullName>
    </submittedName>
</protein>
<dbReference type="SUPFAM" id="SSF54919">
    <property type="entry name" value="Nucleoside diphosphate kinase, NDK"/>
    <property type="match status" value="1"/>
</dbReference>
<evidence type="ECO:0000256" key="1">
    <source>
        <dbReference type="SAM" id="MobiDB-lite"/>
    </source>
</evidence>
<feature type="region of interest" description="Disordered" evidence="1">
    <location>
        <begin position="69"/>
        <end position="104"/>
    </location>
</feature>